<dbReference type="STRING" id="188937.MA_2302"/>
<dbReference type="KEGG" id="mac:MA_2302"/>
<dbReference type="RefSeq" id="WP_011022281.1">
    <property type="nucleotide sequence ID" value="NC_003552.1"/>
</dbReference>
<dbReference type="InterPro" id="IPR057263">
    <property type="entry name" value="COR-B"/>
</dbReference>
<name>Q8TNI3_METAC</name>
<evidence type="ECO:0000256" key="1">
    <source>
        <dbReference type="ARBA" id="ARBA00022737"/>
    </source>
</evidence>
<organism evidence="3 4">
    <name type="scientific">Methanosarcina acetivorans (strain ATCC 35395 / DSM 2834 / JCM 12185 / C2A)</name>
    <dbReference type="NCBI Taxonomy" id="188937"/>
    <lineage>
        <taxon>Archaea</taxon>
        <taxon>Methanobacteriati</taxon>
        <taxon>Methanobacteriota</taxon>
        <taxon>Stenosarchaea group</taxon>
        <taxon>Methanomicrobia</taxon>
        <taxon>Methanosarcinales</taxon>
        <taxon>Methanosarcinaceae</taxon>
        <taxon>Methanosarcina</taxon>
    </lineage>
</organism>
<sequence>MHESIEKKENGMPLCWREGAVLKLQNSRALVKIKPDEKQIEIIIKGDNKRGALGAICNELNQINASIKKISISKLIPCNCSENCPERYSYEKLLKAEMKREETIQCHESYEHIAISLLLDGYKRREERVKKFNEIHSRTTINYGEISISNDNIHIHDIVGPVNVKARLDHVEQMVMSAPAVEDGKKKELSSLIEELKEALEPAANAKSDDTDRVIEDAERVAKEISREKPNKSHLLSITEDLKETAKAVENIAPLAVKVATKIAVFVTGMF</sequence>
<accession>Q8TNI3</accession>
<dbReference type="EMBL" id="AE010299">
    <property type="protein sequence ID" value="AAM05695.1"/>
    <property type="molecule type" value="Genomic_DNA"/>
</dbReference>
<feature type="domain" description="C-terminal of Roc COR-B" evidence="2">
    <location>
        <begin position="1"/>
        <end position="121"/>
    </location>
</feature>
<gene>
    <name evidence="3" type="ordered locus">MA_2302</name>
</gene>
<protein>
    <recommendedName>
        <fullName evidence="2">C-terminal of Roc COR-B domain-containing protein</fullName>
    </recommendedName>
</protein>
<evidence type="ECO:0000259" key="2">
    <source>
        <dbReference type="Pfam" id="PF25497"/>
    </source>
</evidence>
<evidence type="ECO:0000313" key="3">
    <source>
        <dbReference type="EMBL" id="AAM05695.1"/>
    </source>
</evidence>
<dbReference type="Pfam" id="PF25497">
    <property type="entry name" value="COR-B"/>
    <property type="match status" value="1"/>
</dbReference>
<dbReference type="Proteomes" id="UP000002487">
    <property type="component" value="Chromosome"/>
</dbReference>
<reference evidence="3 4" key="1">
    <citation type="journal article" date="2002" name="Genome Res.">
        <title>The genome of Methanosarcina acetivorans reveals extensive metabolic and physiological diversity.</title>
        <authorList>
            <person name="Galagan J.E."/>
            <person name="Nusbaum C."/>
            <person name="Roy A."/>
            <person name="Endrizzi M.G."/>
            <person name="Macdonald P."/>
            <person name="FitzHugh W."/>
            <person name="Calvo S."/>
            <person name="Engels R."/>
            <person name="Smirnov S."/>
            <person name="Atnoor D."/>
            <person name="Brown A."/>
            <person name="Allen N."/>
            <person name="Naylor J."/>
            <person name="Stange-Thomann N."/>
            <person name="DeArellano K."/>
            <person name="Johnson R."/>
            <person name="Linton L."/>
            <person name="McEwan P."/>
            <person name="McKernan K."/>
            <person name="Talamas J."/>
            <person name="Tirrell A."/>
            <person name="Ye W."/>
            <person name="Zimmer A."/>
            <person name="Barber R.D."/>
            <person name="Cann I."/>
            <person name="Graham D.E."/>
            <person name="Grahame D.A."/>
            <person name="Guss A."/>
            <person name="Hedderich R."/>
            <person name="Ingram-Smith C."/>
            <person name="Kuettner C.H."/>
            <person name="Krzycki J.A."/>
            <person name="Leigh J.A."/>
            <person name="Li W."/>
            <person name="Liu J."/>
            <person name="Mukhopadhyay B."/>
            <person name="Reeve J.N."/>
            <person name="Smith K."/>
            <person name="Springer T.A."/>
            <person name="Umayam L.A."/>
            <person name="White O."/>
            <person name="White R.H."/>
            <person name="de Macario E.C."/>
            <person name="Ferry J.G."/>
            <person name="Jarrell K.F."/>
            <person name="Jing H."/>
            <person name="Macario A.J.L."/>
            <person name="Paulsen I."/>
            <person name="Pritchett M."/>
            <person name="Sowers K.R."/>
            <person name="Swanson R.V."/>
            <person name="Zinder S.H."/>
            <person name="Lander E."/>
            <person name="Metcalf W.W."/>
            <person name="Birren B."/>
        </authorList>
    </citation>
    <scope>NUCLEOTIDE SEQUENCE [LARGE SCALE GENOMIC DNA]</scope>
    <source>
        <strain evidence="4">ATCC 35395 / DSM 2834 / JCM 12185 / C2A</strain>
    </source>
</reference>
<keyword evidence="4" id="KW-1185">Reference proteome</keyword>
<evidence type="ECO:0000313" key="4">
    <source>
        <dbReference type="Proteomes" id="UP000002487"/>
    </source>
</evidence>
<dbReference type="Gene3D" id="3.30.310.200">
    <property type="match status" value="1"/>
</dbReference>
<dbReference type="InParanoid" id="Q8TNI3"/>
<proteinExistence type="predicted"/>
<dbReference type="HOGENOM" id="CLU_1025300_0_0_2"/>
<dbReference type="GeneID" id="68225944"/>
<dbReference type="AlphaFoldDB" id="Q8TNI3"/>
<keyword evidence="1" id="KW-0677">Repeat</keyword>
<dbReference type="EnsemblBacteria" id="AAM05695">
    <property type="protein sequence ID" value="AAM05695"/>
    <property type="gene ID" value="MA_2302"/>
</dbReference>